<dbReference type="AlphaFoldDB" id="A0A7E4USW7"/>
<accession>A0A7E4USW7</accession>
<keyword evidence="2" id="KW-1185">Reference proteome</keyword>
<evidence type="ECO:0000256" key="1">
    <source>
        <dbReference type="SAM" id="MobiDB-lite"/>
    </source>
</evidence>
<evidence type="ECO:0000313" key="3">
    <source>
        <dbReference type="WBParaSite" id="Pan_g12337.t1"/>
    </source>
</evidence>
<dbReference type="Proteomes" id="UP000492821">
    <property type="component" value="Unassembled WGS sequence"/>
</dbReference>
<proteinExistence type="predicted"/>
<name>A0A7E4USW7_PANRE</name>
<evidence type="ECO:0000313" key="2">
    <source>
        <dbReference type="Proteomes" id="UP000492821"/>
    </source>
</evidence>
<reference evidence="3" key="2">
    <citation type="submission" date="2020-10" db="UniProtKB">
        <authorList>
            <consortium name="WormBaseParasite"/>
        </authorList>
    </citation>
    <scope>IDENTIFICATION</scope>
</reference>
<protein>
    <submittedName>
        <fullName evidence="3">DHHA2 domain-containing protein</fullName>
    </submittedName>
</protein>
<feature type="region of interest" description="Disordered" evidence="1">
    <location>
        <begin position="185"/>
        <end position="212"/>
    </location>
</feature>
<feature type="compositionally biased region" description="Polar residues" evidence="1">
    <location>
        <begin position="189"/>
        <end position="198"/>
    </location>
</feature>
<dbReference type="WBParaSite" id="Pan_g12337.t1">
    <property type="protein sequence ID" value="Pan_g12337.t1"/>
    <property type="gene ID" value="Pan_g12337"/>
</dbReference>
<sequence>MAGDGDAGSFDFREIRFVLEELAVPGQMQKVRDDQGENLTLSFKALLKYFPSLESVIIPSSNISETWMIDVLLYGCQLTCCCLRMSVKQFVLTKSDDLVAFLKVNRLTVPLAHHVDPHYTVCSVVCVWAVSKQQAGGWLGVARKHCRRQAKRATTELTFRARVLLAASRSDDVGVFQFFFYAPPGQPPSHKQASNPQSGDGPRPSPPGNQINCHHRRLRLIWDLFYA</sequence>
<reference evidence="2" key="1">
    <citation type="journal article" date="2013" name="Genetics">
        <title>The draft genome and transcriptome of Panagrellus redivivus are shaped by the harsh demands of a free-living lifestyle.</title>
        <authorList>
            <person name="Srinivasan J."/>
            <person name="Dillman A.R."/>
            <person name="Macchietto M.G."/>
            <person name="Heikkinen L."/>
            <person name="Lakso M."/>
            <person name="Fracchia K.M."/>
            <person name="Antoshechkin I."/>
            <person name="Mortazavi A."/>
            <person name="Wong G."/>
            <person name="Sternberg P.W."/>
        </authorList>
    </citation>
    <scope>NUCLEOTIDE SEQUENCE [LARGE SCALE GENOMIC DNA]</scope>
    <source>
        <strain evidence="2">MT8872</strain>
    </source>
</reference>
<organism evidence="2 3">
    <name type="scientific">Panagrellus redivivus</name>
    <name type="common">Microworm</name>
    <dbReference type="NCBI Taxonomy" id="6233"/>
    <lineage>
        <taxon>Eukaryota</taxon>
        <taxon>Metazoa</taxon>
        <taxon>Ecdysozoa</taxon>
        <taxon>Nematoda</taxon>
        <taxon>Chromadorea</taxon>
        <taxon>Rhabditida</taxon>
        <taxon>Tylenchina</taxon>
        <taxon>Panagrolaimomorpha</taxon>
        <taxon>Panagrolaimoidea</taxon>
        <taxon>Panagrolaimidae</taxon>
        <taxon>Panagrellus</taxon>
    </lineage>
</organism>